<comment type="similarity">
    <text evidence="1">Belongs to the sel-1 family.</text>
</comment>
<reference evidence="3 4" key="1">
    <citation type="journal article" date="2012" name="Genome Biol.">
        <title>Genome and low-iron response of an oceanic diatom adapted to chronic iron limitation.</title>
        <authorList>
            <person name="Lommer M."/>
            <person name="Specht M."/>
            <person name="Roy A.S."/>
            <person name="Kraemer L."/>
            <person name="Andreson R."/>
            <person name="Gutowska M.A."/>
            <person name="Wolf J."/>
            <person name="Bergner S.V."/>
            <person name="Schilhabel M.B."/>
            <person name="Klostermeier U.C."/>
            <person name="Beiko R.G."/>
            <person name="Rosenstiel P."/>
            <person name="Hippler M."/>
            <person name="Laroche J."/>
        </authorList>
    </citation>
    <scope>NUCLEOTIDE SEQUENCE [LARGE SCALE GENOMIC DNA]</scope>
    <source>
        <strain evidence="3 4">CCMP1005</strain>
    </source>
</reference>
<dbReference type="AlphaFoldDB" id="K0TBW2"/>
<dbReference type="EMBL" id="AGNL01007835">
    <property type="protein sequence ID" value="EJK70946.1"/>
    <property type="molecule type" value="Genomic_DNA"/>
</dbReference>
<dbReference type="PANTHER" id="PTHR11102:SF160">
    <property type="entry name" value="ERAD-ASSOCIATED E3 UBIQUITIN-PROTEIN LIGASE COMPONENT HRD3"/>
    <property type="match status" value="1"/>
</dbReference>
<evidence type="ECO:0000313" key="3">
    <source>
        <dbReference type="EMBL" id="EJK70946.1"/>
    </source>
</evidence>
<accession>K0TBW2</accession>
<dbReference type="SMART" id="SM00671">
    <property type="entry name" value="SEL1"/>
    <property type="match status" value="2"/>
</dbReference>
<comment type="caution">
    <text evidence="3">The sequence shown here is derived from an EMBL/GenBank/DDBJ whole genome shotgun (WGS) entry which is preliminary data.</text>
</comment>
<organism evidence="3 4">
    <name type="scientific">Thalassiosira oceanica</name>
    <name type="common">Marine diatom</name>
    <dbReference type="NCBI Taxonomy" id="159749"/>
    <lineage>
        <taxon>Eukaryota</taxon>
        <taxon>Sar</taxon>
        <taxon>Stramenopiles</taxon>
        <taxon>Ochrophyta</taxon>
        <taxon>Bacillariophyta</taxon>
        <taxon>Coscinodiscophyceae</taxon>
        <taxon>Thalassiosirophycidae</taxon>
        <taxon>Thalassiosirales</taxon>
        <taxon>Thalassiosiraceae</taxon>
        <taxon>Thalassiosira</taxon>
    </lineage>
</organism>
<protein>
    <submittedName>
        <fullName evidence="3">Uncharacterized protein</fullName>
    </submittedName>
</protein>
<feature type="non-terminal residue" evidence="3">
    <location>
        <position position="1"/>
    </location>
</feature>
<dbReference type="PANTHER" id="PTHR11102">
    <property type="entry name" value="SEL-1-LIKE PROTEIN"/>
    <property type="match status" value="1"/>
</dbReference>
<name>K0TBW2_THAOC</name>
<sequence length="313" mass="34015">IDDGRVTRLEVTTIHPSPGMPTGRPVALLPPLRGDGDGGYSSPGLALPGTVVPVVPVPPGDLAARPSGSLCCYPRRPYSFPSTPQSRPVTEQSSFHHLFRDGNKRRLNFLLDHQEEAMCRGKEEQGAPATLHSPDASRGGPLPPVTEEELMNSGHELPHEGYTCPLCCLPIALPVGKALQMCAFCRMPTPNSDTVKVALIRKRVDAKDPVATGYLAQVYYNGDHGLQQDVPRAIELWTDAARLGDLDAHCMLGCKYYKGEGVEQDVARGVRHWQHAAIQGDPESRYILGVHEYTNRKPPTGCPTLDDFCQAGL</sequence>
<dbReference type="SUPFAM" id="SSF81901">
    <property type="entry name" value="HCP-like"/>
    <property type="match status" value="1"/>
</dbReference>
<dbReference type="OrthoDB" id="156520at2759"/>
<gene>
    <name evidence="3" type="ORF">THAOC_07655</name>
</gene>
<dbReference type="InterPro" id="IPR006597">
    <property type="entry name" value="Sel1-like"/>
</dbReference>
<dbReference type="Gene3D" id="1.25.40.10">
    <property type="entry name" value="Tetratricopeptide repeat domain"/>
    <property type="match status" value="1"/>
</dbReference>
<evidence type="ECO:0000256" key="2">
    <source>
        <dbReference type="SAM" id="MobiDB-lite"/>
    </source>
</evidence>
<dbReference type="InterPro" id="IPR050767">
    <property type="entry name" value="Sel1_AlgK"/>
</dbReference>
<evidence type="ECO:0000256" key="1">
    <source>
        <dbReference type="ARBA" id="ARBA00038101"/>
    </source>
</evidence>
<dbReference type="Proteomes" id="UP000266841">
    <property type="component" value="Unassembled WGS sequence"/>
</dbReference>
<feature type="region of interest" description="Disordered" evidence="2">
    <location>
        <begin position="120"/>
        <end position="148"/>
    </location>
</feature>
<dbReference type="Pfam" id="PF08238">
    <property type="entry name" value="Sel1"/>
    <property type="match status" value="2"/>
</dbReference>
<proteinExistence type="inferred from homology"/>
<evidence type="ECO:0000313" key="4">
    <source>
        <dbReference type="Proteomes" id="UP000266841"/>
    </source>
</evidence>
<dbReference type="InterPro" id="IPR011990">
    <property type="entry name" value="TPR-like_helical_dom_sf"/>
</dbReference>
<keyword evidence="4" id="KW-1185">Reference proteome</keyword>